<evidence type="ECO:0000313" key="3">
    <source>
        <dbReference type="EMBL" id="SDB15249.1"/>
    </source>
</evidence>
<evidence type="ECO:0000256" key="2">
    <source>
        <dbReference type="SAM" id="SignalP"/>
    </source>
</evidence>
<gene>
    <name evidence="3" type="ORF">SAMN02982931_01187</name>
</gene>
<evidence type="ECO:0000313" key="4">
    <source>
        <dbReference type="Proteomes" id="UP000199071"/>
    </source>
</evidence>
<protein>
    <submittedName>
        <fullName evidence="3">Uncharacterized protein</fullName>
    </submittedName>
</protein>
<feature type="chain" id="PRO_5011729371" evidence="2">
    <location>
        <begin position="22"/>
        <end position="208"/>
    </location>
</feature>
<accession>A0A1G6B3Z1</accession>
<sequence length="208" mass="20595">MRSRGSFAALASLVLSLGLSACVQTTNLSQPAAPLAGNPMLLTPDGATAADGAAGTLPAPPTATATATPVVTPAPVVAAPAPVKPVPVPVKAEPVPVVTTTAAPAEPIPVEAPVPAPAKAASGEYPNINVVPPQPGGTLLPVEERAKIIAELEALRAKQGGSAPKPPASQTKALTDEAANHGAEALKQIEKCSQEGAADLYPECAPED</sequence>
<name>A0A1G6B3Z1_9HYPH</name>
<dbReference type="Proteomes" id="UP000199071">
    <property type="component" value="Unassembled WGS sequence"/>
</dbReference>
<proteinExistence type="predicted"/>
<dbReference type="STRING" id="665467.SAMN02982931_01187"/>
<keyword evidence="4" id="KW-1185">Reference proteome</keyword>
<organism evidence="3 4">
    <name type="scientific">Bauldia litoralis</name>
    <dbReference type="NCBI Taxonomy" id="665467"/>
    <lineage>
        <taxon>Bacteria</taxon>
        <taxon>Pseudomonadati</taxon>
        <taxon>Pseudomonadota</taxon>
        <taxon>Alphaproteobacteria</taxon>
        <taxon>Hyphomicrobiales</taxon>
        <taxon>Kaistiaceae</taxon>
        <taxon>Bauldia</taxon>
    </lineage>
</organism>
<dbReference type="EMBL" id="FMXQ01000002">
    <property type="protein sequence ID" value="SDB15249.1"/>
    <property type="molecule type" value="Genomic_DNA"/>
</dbReference>
<feature type="region of interest" description="Disordered" evidence="1">
    <location>
        <begin position="157"/>
        <end position="181"/>
    </location>
</feature>
<dbReference type="AlphaFoldDB" id="A0A1G6B3Z1"/>
<evidence type="ECO:0000256" key="1">
    <source>
        <dbReference type="SAM" id="MobiDB-lite"/>
    </source>
</evidence>
<dbReference type="PROSITE" id="PS51257">
    <property type="entry name" value="PROKAR_LIPOPROTEIN"/>
    <property type="match status" value="1"/>
</dbReference>
<reference evidence="3 4" key="1">
    <citation type="submission" date="2016-10" db="EMBL/GenBank/DDBJ databases">
        <authorList>
            <person name="de Groot N.N."/>
        </authorList>
    </citation>
    <scope>NUCLEOTIDE SEQUENCE [LARGE SCALE GENOMIC DNA]</scope>
    <source>
        <strain evidence="3 4">ATCC 35022</strain>
    </source>
</reference>
<keyword evidence="2" id="KW-0732">Signal</keyword>
<feature type="signal peptide" evidence="2">
    <location>
        <begin position="1"/>
        <end position="21"/>
    </location>
</feature>